<proteinExistence type="predicted"/>
<feature type="chain" id="PRO_5045052458" evidence="2">
    <location>
        <begin position="21"/>
        <end position="226"/>
    </location>
</feature>
<comment type="caution">
    <text evidence="4">The sequence shown here is derived from an EMBL/GenBank/DDBJ whole genome shotgun (WGS) entry which is preliminary data.</text>
</comment>
<feature type="domain" description="Outer membrane protein beta-barrel" evidence="3">
    <location>
        <begin position="8"/>
        <end position="226"/>
    </location>
</feature>
<evidence type="ECO:0000259" key="3">
    <source>
        <dbReference type="Pfam" id="PF13505"/>
    </source>
</evidence>
<evidence type="ECO:0000313" key="4">
    <source>
        <dbReference type="EMBL" id="MCO6025982.1"/>
    </source>
</evidence>
<gene>
    <name evidence="4" type="ORF">NG821_09050</name>
</gene>
<dbReference type="EMBL" id="JAMXLY010000034">
    <property type="protein sequence ID" value="MCO6025982.1"/>
    <property type="molecule type" value="Genomic_DNA"/>
</dbReference>
<organism evidence="4 5">
    <name type="scientific">Segatella cerevisiae</name>
    <dbReference type="NCBI Taxonomy" id="2053716"/>
    <lineage>
        <taxon>Bacteria</taxon>
        <taxon>Pseudomonadati</taxon>
        <taxon>Bacteroidota</taxon>
        <taxon>Bacteroidia</taxon>
        <taxon>Bacteroidales</taxon>
        <taxon>Prevotellaceae</taxon>
        <taxon>Segatella</taxon>
    </lineage>
</organism>
<feature type="signal peptide" evidence="2">
    <location>
        <begin position="1"/>
        <end position="20"/>
    </location>
</feature>
<dbReference type="Proteomes" id="UP001204015">
    <property type="component" value="Unassembled WGS sequence"/>
</dbReference>
<dbReference type="Pfam" id="PF13505">
    <property type="entry name" value="OMP_b-brl"/>
    <property type="match status" value="1"/>
</dbReference>
<sequence length="226" mass="25487">MKKLMLFILCVSAFTVNSFAQSLKFDAHTGANISKLVGGDKYIVYDSKMTPGGQIGGNVYYSLKNGITLTSGVDFIMTGGKYSAYSSYYDYNHSGSPITEFKEIKARELSLEMPFKLGYLFHLSENLDLLPLVGCYIRYSIASTNGKCQLTGKSQSSSWNCYKDFIDGDHTVKSYNRFDFGYNVEARFIAYQHYVFGLGYNRGITKRSSQFKMKNSDIRLTVGYVF</sequence>
<keyword evidence="5" id="KW-1185">Reference proteome</keyword>
<evidence type="ECO:0000256" key="2">
    <source>
        <dbReference type="SAM" id="SignalP"/>
    </source>
</evidence>
<name>A0ABT1BZX7_9BACT</name>
<evidence type="ECO:0000313" key="5">
    <source>
        <dbReference type="Proteomes" id="UP001204015"/>
    </source>
</evidence>
<dbReference type="RefSeq" id="WP_252761339.1">
    <property type="nucleotide sequence ID" value="NZ_JAMXLY010000034.1"/>
</dbReference>
<dbReference type="InterPro" id="IPR027385">
    <property type="entry name" value="Beta-barrel_OMP"/>
</dbReference>
<accession>A0ABT1BZX7</accession>
<keyword evidence="1 2" id="KW-0732">Signal</keyword>
<protein>
    <submittedName>
        <fullName evidence="4">Porin family protein</fullName>
    </submittedName>
</protein>
<evidence type="ECO:0000256" key="1">
    <source>
        <dbReference type="ARBA" id="ARBA00022729"/>
    </source>
</evidence>
<reference evidence="4 5" key="1">
    <citation type="submission" date="2022-06" db="EMBL/GenBank/DDBJ databases">
        <title>A taxonomic note on the genus Prevotella: Description of four novel genera and emended description of the genera Hallella and Xylanibacter.</title>
        <authorList>
            <person name="Hitch T.C.A."/>
        </authorList>
    </citation>
    <scope>NUCLEOTIDE SEQUENCE [LARGE SCALE GENOMIC DNA]</scope>
    <source>
        <strain evidence="4 5">DSM 100619</strain>
    </source>
</reference>